<accession>A0ABV1WRF4</accession>
<dbReference type="Proteomes" id="UP001474181">
    <property type="component" value="Unassembled WGS sequence"/>
</dbReference>
<protein>
    <submittedName>
        <fullName evidence="1">Heme-binding protein</fullName>
    </submittedName>
</protein>
<sequence length="133" mass="13424">MPLSLNDAQTVIEQARAHSDDLGVPMNIAVVDGGGHLLAFARMDGAILGSIDIALTKAKTSILFDSPSENLWEYCKPGGPAPATEYTNGGLIPYAGGIPLHDETGTLIGAIGVSGGLPAQDGEVARAGAAATV</sequence>
<organism evidence="1 2">
    <name type="scientific">Streptomyces hyaluromycini</name>
    <dbReference type="NCBI Taxonomy" id="1377993"/>
    <lineage>
        <taxon>Bacteria</taxon>
        <taxon>Bacillati</taxon>
        <taxon>Actinomycetota</taxon>
        <taxon>Actinomycetes</taxon>
        <taxon>Kitasatosporales</taxon>
        <taxon>Streptomycetaceae</taxon>
        <taxon>Streptomyces</taxon>
    </lineage>
</organism>
<dbReference type="Pfam" id="PF03928">
    <property type="entry name" value="HbpS-like"/>
    <property type="match status" value="1"/>
</dbReference>
<name>A0ABV1WRF4_9ACTN</name>
<gene>
    <name evidence="1" type="ORF">ABT404_08130</name>
</gene>
<dbReference type="PANTHER" id="PTHR34309">
    <property type="entry name" value="SLR1406 PROTEIN"/>
    <property type="match status" value="1"/>
</dbReference>
<reference evidence="1 2" key="1">
    <citation type="submission" date="2024-06" db="EMBL/GenBank/DDBJ databases">
        <title>The Natural Products Discovery Center: Release of the First 8490 Sequenced Strains for Exploring Actinobacteria Biosynthetic Diversity.</title>
        <authorList>
            <person name="Kalkreuter E."/>
            <person name="Kautsar S.A."/>
            <person name="Yang D."/>
            <person name="Bader C.D."/>
            <person name="Teijaro C.N."/>
            <person name="Fluegel L."/>
            <person name="Davis C.M."/>
            <person name="Simpson J.R."/>
            <person name="Lauterbach L."/>
            <person name="Steele A.D."/>
            <person name="Gui C."/>
            <person name="Meng S."/>
            <person name="Li G."/>
            <person name="Viehrig K."/>
            <person name="Ye F."/>
            <person name="Su P."/>
            <person name="Kiefer A.F."/>
            <person name="Nichols A."/>
            <person name="Cepeda A.J."/>
            <person name="Yan W."/>
            <person name="Fan B."/>
            <person name="Jiang Y."/>
            <person name="Adhikari A."/>
            <person name="Zheng C.-J."/>
            <person name="Schuster L."/>
            <person name="Cowan T.M."/>
            <person name="Smanski M.J."/>
            <person name="Chevrette M.G."/>
            <person name="De Carvalho L.P.S."/>
            <person name="Shen B."/>
        </authorList>
    </citation>
    <scope>NUCLEOTIDE SEQUENCE [LARGE SCALE GENOMIC DNA]</scope>
    <source>
        <strain evidence="1 2">NPDC000234</strain>
    </source>
</reference>
<dbReference type="InterPro" id="IPR005624">
    <property type="entry name" value="PduO/GlcC-like"/>
</dbReference>
<dbReference type="RefSeq" id="WP_350778636.1">
    <property type="nucleotide sequence ID" value="NZ_JBEPEK010000040.1"/>
</dbReference>
<evidence type="ECO:0000313" key="1">
    <source>
        <dbReference type="EMBL" id="MER7179439.1"/>
    </source>
</evidence>
<comment type="caution">
    <text evidence="1">The sequence shown here is derived from an EMBL/GenBank/DDBJ whole genome shotgun (WGS) entry which is preliminary data.</text>
</comment>
<dbReference type="EMBL" id="JBEPEK010000040">
    <property type="protein sequence ID" value="MER7179439.1"/>
    <property type="molecule type" value="Genomic_DNA"/>
</dbReference>
<keyword evidence="2" id="KW-1185">Reference proteome</keyword>
<evidence type="ECO:0000313" key="2">
    <source>
        <dbReference type="Proteomes" id="UP001474181"/>
    </source>
</evidence>
<proteinExistence type="predicted"/>
<dbReference type="Gene3D" id="3.30.450.150">
    <property type="entry name" value="Haem-degrading domain"/>
    <property type="match status" value="1"/>
</dbReference>
<dbReference type="InterPro" id="IPR038084">
    <property type="entry name" value="PduO/GlcC-like_sf"/>
</dbReference>
<dbReference type="SUPFAM" id="SSF143744">
    <property type="entry name" value="GlcG-like"/>
    <property type="match status" value="1"/>
</dbReference>
<dbReference type="PANTHER" id="PTHR34309:SF1">
    <property type="entry name" value="PROTEIN GLCG"/>
    <property type="match status" value="1"/>
</dbReference>
<dbReference type="InterPro" id="IPR052517">
    <property type="entry name" value="GlcG_carb_metab_protein"/>
</dbReference>